<gene>
    <name evidence="2" type="ORF">METZ01_LOCUS178547</name>
</gene>
<evidence type="ECO:0000259" key="1">
    <source>
        <dbReference type="PROSITE" id="PS50206"/>
    </source>
</evidence>
<dbReference type="InterPro" id="IPR001763">
    <property type="entry name" value="Rhodanese-like_dom"/>
</dbReference>
<protein>
    <recommendedName>
        <fullName evidence="1">Rhodanese domain-containing protein</fullName>
    </recommendedName>
</protein>
<sequence length="57" mass="6421">MLISSETLMEIHREGNTRILDCRYLLNDPGFGVASYRRAHIPGSIYLDLAEDLSSPI</sequence>
<proteinExistence type="predicted"/>
<dbReference type="InterPro" id="IPR036873">
    <property type="entry name" value="Rhodanese-like_dom_sf"/>
</dbReference>
<name>A0A382CK30_9ZZZZ</name>
<dbReference type="Gene3D" id="3.40.250.10">
    <property type="entry name" value="Rhodanese-like domain"/>
    <property type="match status" value="1"/>
</dbReference>
<reference evidence="2" key="1">
    <citation type="submission" date="2018-05" db="EMBL/GenBank/DDBJ databases">
        <authorList>
            <person name="Lanie J.A."/>
            <person name="Ng W.-L."/>
            <person name="Kazmierczak K.M."/>
            <person name="Andrzejewski T.M."/>
            <person name="Davidsen T.M."/>
            <person name="Wayne K.J."/>
            <person name="Tettelin H."/>
            <person name="Glass J.I."/>
            <person name="Rusch D."/>
            <person name="Podicherti R."/>
            <person name="Tsui H.-C.T."/>
            <person name="Winkler M.E."/>
        </authorList>
    </citation>
    <scope>NUCLEOTIDE SEQUENCE</scope>
</reference>
<dbReference type="PROSITE" id="PS50206">
    <property type="entry name" value="RHODANESE_3"/>
    <property type="match status" value="1"/>
</dbReference>
<dbReference type="SUPFAM" id="SSF52821">
    <property type="entry name" value="Rhodanese/Cell cycle control phosphatase"/>
    <property type="match status" value="1"/>
</dbReference>
<feature type="non-terminal residue" evidence="2">
    <location>
        <position position="57"/>
    </location>
</feature>
<dbReference type="AlphaFoldDB" id="A0A382CK30"/>
<evidence type="ECO:0000313" key="2">
    <source>
        <dbReference type="EMBL" id="SVB25693.1"/>
    </source>
</evidence>
<feature type="domain" description="Rhodanese" evidence="1">
    <location>
        <begin position="13"/>
        <end position="56"/>
    </location>
</feature>
<dbReference type="EMBL" id="UINC01034599">
    <property type="protein sequence ID" value="SVB25693.1"/>
    <property type="molecule type" value="Genomic_DNA"/>
</dbReference>
<organism evidence="2">
    <name type="scientific">marine metagenome</name>
    <dbReference type="NCBI Taxonomy" id="408172"/>
    <lineage>
        <taxon>unclassified sequences</taxon>
        <taxon>metagenomes</taxon>
        <taxon>ecological metagenomes</taxon>
    </lineage>
</organism>
<accession>A0A382CK30</accession>